<reference evidence="1" key="1">
    <citation type="journal article" date="2014" name="Int. J. Syst. Evol. Microbiol.">
        <title>Complete genome of a new Firmicutes species belonging to the dominant human colonic microbiota ('Ruminococcus bicirculans') reveals two chromosomes and a selective capacity to utilize plant glucans.</title>
        <authorList>
            <consortium name="NISC Comparative Sequencing Program"/>
            <person name="Wegmann U."/>
            <person name="Louis P."/>
            <person name="Goesmann A."/>
            <person name="Henrissat B."/>
            <person name="Duncan S.H."/>
            <person name="Flint H.J."/>
        </authorList>
    </citation>
    <scope>NUCLEOTIDE SEQUENCE</scope>
    <source>
        <strain evidence="1">CGMCC 1.15287</strain>
    </source>
</reference>
<dbReference type="EMBL" id="JACIEF010000001">
    <property type="protein sequence ID" value="MBB4106693.1"/>
    <property type="molecule type" value="Genomic_DNA"/>
</dbReference>
<evidence type="ECO:0000313" key="3">
    <source>
        <dbReference type="Proteomes" id="UP000532273"/>
    </source>
</evidence>
<evidence type="ECO:0008006" key="5">
    <source>
        <dbReference type="Google" id="ProtNLM"/>
    </source>
</evidence>
<reference evidence="1" key="4">
    <citation type="submission" date="2024-05" db="EMBL/GenBank/DDBJ databases">
        <authorList>
            <person name="Sun Q."/>
            <person name="Zhou Y."/>
        </authorList>
    </citation>
    <scope>NUCLEOTIDE SEQUENCE</scope>
    <source>
        <strain evidence="1">CGMCC 1.15287</strain>
    </source>
</reference>
<dbReference type="EMBL" id="BMHZ01000002">
    <property type="protein sequence ID" value="GGH03192.1"/>
    <property type="molecule type" value="Genomic_DNA"/>
</dbReference>
<reference evidence="2 3" key="3">
    <citation type="submission" date="2020-08" db="EMBL/GenBank/DDBJ databases">
        <title>Genomic Encyclopedia of Type Strains, Phase IV (KMG-IV): sequencing the most valuable type-strain genomes for metagenomic binning, comparative biology and taxonomic classification.</title>
        <authorList>
            <person name="Goeker M."/>
        </authorList>
    </citation>
    <scope>NUCLEOTIDE SEQUENCE [LARGE SCALE GENOMIC DNA]</scope>
    <source>
        <strain evidence="2 3">DSM 100774</strain>
    </source>
</reference>
<evidence type="ECO:0000313" key="2">
    <source>
        <dbReference type="EMBL" id="MBB4106693.1"/>
    </source>
</evidence>
<dbReference type="Proteomes" id="UP000532273">
    <property type="component" value="Unassembled WGS sequence"/>
</dbReference>
<accession>A0A7W6K7K7</accession>
<dbReference type="AlphaFoldDB" id="A0A7W6K7K7"/>
<evidence type="ECO:0000313" key="4">
    <source>
        <dbReference type="Proteomes" id="UP000642938"/>
    </source>
</evidence>
<dbReference type="InterPro" id="IPR009467">
    <property type="entry name" value="Glycolipid-bd_prot_put"/>
</dbReference>
<sequence>MKIILWRGLLYKSLEHCKIQKQDDGFGVESVIIGHYQHQVYKIRYLISVNEDWSARGFEIRSEIEGAEAPIAGSKTGEDWLVNGTVRPDLRGLPYIDISLTPFTNSLPVNNLRLEVGQSQDIKVLYVDVLNNEIKAVSQRYLKKGKDLYLYENLAKNFSATIKVDEHGFVKDYPELFQEVARFEAK</sequence>
<protein>
    <recommendedName>
        <fullName evidence="5">Glycolipid-binding domain-containing protein</fullName>
    </recommendedName>
</protein>
<comment type="caution">
    <text evidence="2">The sequence shown here is derived from an EMBL/GenBank/DDBJ whole genome shotgun (WGS) entry which is preliminary data.</text>
</comment>
<name>A0A7W6K7K7_9SPHI</name>
<organism evidence="2 3">
    <name type="scientific">Pedobacter zeae</name>
    <dbReference type="NCBI Taxonomy" id="1737356"/>
    <lineage>
        <taxon>Bacteria</taxon>
        <taxon>Pseudomonadati</taxon>
        <taxon>Bacteroidota</taxon>
        <taxon>Sphingobacteriia</taxon>
        <taxon>Sphingobacteriales</taxon>
        <taxon>Sphingobacteriaceae</taxon>
        <taxon>Pedobacter</taxon>
    </lineage>
</organism>
<dbReference type="Pfam" id="PF06475">
    <property type="entry name" value="Glycolipid_bind"/>
    <property type="match status" value="1"/>
</dbReference>
<reference evidence="4" key="2">
    <citation type="journal article" date="2019" name="Int. J. Syst. Evol. Microbiol.">
        <title>The Global Catalogue of Microorganisms (GCM) 10K type strain sequencing project: providing services to taxonomists for standard genome sequencing and annotation.</title>
        <authorList>
            <consortium name="The Broad Institute Genomics Platform"/>
            <consortium name="The Broad Institute Genome Sequencing Center for Infectious Disease"/>
            <person name="Wu L."/>
            <person name="Ma J."/>
        </authorList>
    </citation>
    <scope>NUCLEOTIDE SEQUENCE [LARGE SCALE GENOMIC DNA]</scope>
    <source>
        <strain evidence="4">CGMCC 1.15287</strain>
    </source>
</reference>
<dbReference type="SUPFAM" id="SSF159275">
    <property type="entry name" value="PA1994-like"/>
    <property type="match status" value="1"/>
</dbReference>
<dbReference type="Proteomes" id="UP000642938">
    <property type="component" value="Unassembled WGS sequence"/>
</dbReference>
<gene>
    <name evidence="1" type="ORF">GCM10007422_18060</name>
    <name evidence="2" type="ORF">GGQ60_000653</name>
</gene>
<evidence type="ECO:0000313" key="1">
    <source>
        <dbReference type="EMBL" id="GGH03192.1"/>
    </source>
</evidence>
<proteinExistence type="predicted"/>
<keyword evidence="4" id="KW-1185">Reference proteome</keyword>